<accession>A0A7K5XN33</accession>
<dbReference type="PROSITE" id="PS50211">
    <property type="entry name" value="DENN"/>
    <property type="match status" value="1"/>
</dbReference>
<comment type="subcellular location">
    <subcellularLocation>
        <location evidence="1">Cytoplasmic vesicle</location>
        <location evidence="1">Clathrin-coated vesicle</location>
    </subcellularLocation>
</comment>
<feature type="compositionally biased region" description="Polar residues" evidence="4">
    <location>
        <begin position="892"/>
        <end position="906"/>
    </location>
</feature>
<feature type="non-terminal residue" evidence="6">
    <location>
        <position position="996"/>
    </location>
</feature>
<evidence type="ECO:0000256" key="1">
    <source>
        <dbReference type="ARBA" id="ARBA00004132"/>
    </source>
</evidence>
<dbReference type="Pfam" id="PF02141">
    <property type="entry name" value="DENN"/>
    <property type="match status" value="1"/>
</dbReference>
<feature type="non-terminal residue" evidence="6">
    <location>
        <position position="1"/>
    </location>
</feature>
<dbReference type="Gene3D" id="6.10.140.1000">
    <property type="match status" value="1"/>
</dbReference>
<sequence>FLFALLIFSHAVNQVGQNFTFVLTDIDSKQRFGFCRLSSGAKSCFCILSYLPWFEVFYKLLNVLADYSAKGQDSQRSELLETLHKLTVPEPGTSVHLGVHSYFTVPDTRELPSIPENRNLTEYFVAVDVNNMLHLYASMLYERRILICCSKLSTLTACIHGSAAMLYPMFWQHVYIPVLPPHLLDYCCAPMPYLIGIHLSLMEKVRNMALEDVVILNVDTNTLETPFDDLQSLPNDVVSALKNRLKKVSTTTGDGVARAFLKAQASFFGSYRNALKIEPGEPITFCEETFVSHRSAVMRQFLQNAIQLQLFKQFIDGRLDLLNSGEGFSDVFEEEINMGEYAGSDKLYHQWLSTVRKGSGAILNTVKTKANPAMKTVYKFAKDHAKMGIKEVKNRLKQKDITENGCSAAPEEALPRTAPSPLVEKKDPKLREDRRPITVHFGQVRPPRPHVVKRPKSNIAVEGRRTSVSSPEQPQPYRALKESDSADGEETVSPEKSKEPLPPSPLLSSKAEVNLLEDIFPNLEVETQAQPLSQAKSLEDLRTPKEEGDQRCTFDYQRMDLGVSERNRIVPTMKLSHPYNKLWSMGHDDMAIPTKYSQSSPERPLTALGTMPPVTRRLRSRDSILTPAEKDESNPAIQGNITIPRPQGRKTPELGIVPPPPAPRASKHQTPAGATEILTPHAAGRSHLVSDLIPEPFGVGSVSLDPEIQQSVNYSSRPSQLLSSATSTAEMLQPVKVKTDNTGNESDYLLSLLDPLKTASWQSSGPQQGPRSLQSSATPPSAAGFVSVASDFVPPPAAPFVQPLGYPSPAPPPFLQPSPNPFTQTMPGALSVSLVRPPRGSFTPSLGHAYSSSFITPNSSFYPPQRPQPNISTLSMPNLFSQAPAVPPASSLVLQSHSPSPTSSLQPACLSGPSKTGTLQVGQSSSKVDPKQADLLSNEPPLIPSRPAKGLESVLLSSKSEETKDPFEDLLKKTKQDVSSTPGKVEQLRKRWETFE</sequence>
<feature type="compositionally biased region" description="Polar residues" evidence="4">
    <location>
        <begin position="759"/>
        <end position="779"/>
    </location>
</feature>
<evidence type="ECO:0000313" key="7">
    <source>
        <dbReference type="Proteomes" id="UP000586671"/>
    </source>
</evidence>
<dbReference type="GO" id="GO:0030136">
    <property type="term" value="C:clathrin-coated vesicle"/>
    <property type="evidence" value="ECO:0007669"/>
    <property type="project" value="UniProtKB-SubCell"/>
</dbReference>
<keyword evidence="7" id="KW-1185">Reference proteome</keyword>
<dbReference type="PANTHER" id="PTHR13196:SF22">
    <property type="entry name" value="DENN DOMAIN-CONTAINING PROTEIN 1A"/>
    <property type="match status" value="1"/>
</dbReference>
<dbReference type="GO" id="GO:0005829">
    <property type="term" value="C:cytosol"/>
    <property type="evidence" value="ECO:0007669"/>
    <property type="project" value="TreeGrafter"/>
</dbReference>
<organism evidence="6 7">
    <name type="scientific">Dromas ardeola</name>
    <dbReference type="NCBI Taxonomy" id="458190"/>
    <lineage>
        <taxon>Eukaryota</taxon>
        <taxon>Metazoa</taxon>
        <taxon>Chordata</taxon>
        <taxon>Craniata</taxon>
        <taxon>Vertebrata</taxon>
        <taxon>Euteleostomi</taxon>
        <taxon>Archelosauria</taxon>
        <taxon>Archosauria</taxon>
        <taxon>Dinosauria</taxon>
        <taxon>Saurischia</taxon>
        <taxon>Theropoda</taxon>
        <taxon>Coelurosauria</taxon>
        <taxon>Aves</taxon>
        <taxon>Neognathae</taxon>
        <taxon>Neoaves</taxon>
        <taxon>Charadriiformes</taxon>
        <taxon>Dromadidae</taxon>
        <taxon>Dromas</taxon>
    </lineage>
</organism>
<feature type="compositionally biased region" description="Basic and acidic residues" evidence="4">
    <location>
        <begin position="959"/>
        <end position="976"/>
    </location>
</feature>
<dbReference type="InterPro" id="IPR037516">
    <property type="entry name" value="Tripartite_DENN"/>
</dbReference>
<feature type="region of interest" description="Disordered" evidence="4">
    <location>
        <begin position="759"/>
        <end position="780"/>
    </location>
</feature>
<keyword evidence="2" id="KW-0344">Guanine-nucleotide releasing factor</keyword>
<feature type="compositionally biased region" description="Polar residues" evidence="4">
    <location>
        <begin position="913"/>
        <end position="927"/>
    </location>
</feature>
<dbReference type="EMBL" id="VYZM01014608">
    <property type="protein sequence ID" value="NWU54316.1"/>
    <property type="molecule type" value="Genomic_DNA"/>
</dbReference>
<feature type="compositionally biased region" description="Basic and acidic residues" evidence="4">
    <location>
        <begin position="423"/>
        <end position="436"/>
    </location>
</feature>
<dbReference type="Proteomes" id="UP000586671">
    <property type="component" value="Unassembled WGS sequence"/>
</dbReference>
<feature type="compositionally biased region" description="Basic and acidic residues" evidence="4">
    <location>
        <begin position="986"/>
        <end position="996"/>
    </location>
</feature>
<dbReference type="GO" id="GO:0032456">
    <property type="term" value="P:endocytic recycling"/>
    <property type="evidence" value="ECO:0007669"/>
    <property type="project" value="TreeGrafter"/>
</dbReference>
<evidence type="ECO:0000256" key="2">
    <source>
        <dbReference type="ARBA" id="ARBA00022658"/>
    </source>
</evidence>
<dbReference type="InterPro" id="IPR040032">
    <property type="entry name" value="DENND1A/B/C"/>
</dbReference>
<feature type="region of interest" description="Disordered" evidence="4">
    <location>
        <begin position="630"/>
        <end position="652"/>
    </location>
</feature>
<feature type="region of interest" description="Disordered" evidence="4">
    <location>
        <begin position="890"/>
        <end position="996"/>
    </location>
</feature>
<feature type="domain" description="UDENN" evidence="5">
    <location>
        <begin position="1"/>
        <end position="325"/>
    </location>
</feature>
<dbReference type="GO" id="GO:0006897">
    <property type="term" value="P:endocytosis"/>
    <property type="evidence" value="ECO:0007669"/>
    <property type="project" value="TreeGrafter"/>
</dbReference>
<name>A0A7K5XN33_9CHAR</name>
<comment type="caution">
    <text evidence="6">The sequence shown here is derived from an EMBL/GenBank/DDBJ whole genome shotgun (WGS) entry which is preliminary data.</text>
</comment>
<evidence type="ECO:0000259" key="5">
    <source>
        <dbReference type="PROSITE" id="PS50211"/>
    </source>
</evidence>
<dbReference type="AlphaFoldDB" id="A0A7K5XN33"/>
<dbReference type="SMART" id="SM00799">
    <property type="entry name" value="DENN"/>
    <property type="match status" value="1"/>
</dbReference>
<evidence type="ECO:0000313" key="6">
    <source>
        <dbReference type="EMBL" id="NWU54316.1"/>
    </source>
</evidence>
<feature type="compositionally biased region" description="Basic residues" evidence="4">
    <location>
        <begin position="447"/>
        <end position="456"/>
    </location>
</feature>
<dbReference type="Gene3D" id="3.30.450.200">
    <property type="match status" value="1"/>
</dbReference>
<dbReference type="InterPro" id="IPR005112">
    <property type="entry name" value="dDENN_dom"/>
</dbReference>
<evidence type="ECO:0000256" key="3">
    <source>
        <dbReference type="ARBA" id="ARBA00023329"/>
    </source>
</evidence>
<dbReference type="GO" id="GO:0005085">
    <property type="term" value="F:guanyl-nucleotide exchange factor activity"/>
    <property type="evidence" value="ECO:0007669"/>
    <property type="project" value="UniProtKB-KW"/>
</dbReference>
<reference evidence="6 7" key="1">
    <citation type="submission" date="2019-09" db="EMBL/GenBank/DDBJ databases">
        <title>Bird 10,000 Genomes (B10K) Project - Family phase.</title>
        <authorList>
            <person name="Zhang G."/>
        </authorList>
    </citation>
    <scope>NUCLEOTIDE SEQUENCE [LARGE SCALE GENOMIC DNA]</scope>
    <source>
        <strain evidence="6">B10K-DU-012-55</strain>
        <tissue evidence="6">Muscle</tissue>
    </source>
</reference>
<dbReference type="GO" id="GO:1901981">
    <property type="term" value="F:phosphatidylinositol phosphate binding"/>
    <property type="evidence" value="ECO:0007669"/>
    <property type="project" value="TreeGrafter"/>
</dbReference>
<gene>
    <name evidence="6" type="primary">Dennd1a</name>
    <name evidence="6" type="ORF">DROARD_R07360</name>
</gene>
<dbReference type="PANTHER" id="PTHR13196">
    <property type="entry name" value="DENN DOMAIN-CONTAINING"/>
    <property type="match status" value="1"/>
</dbReference>
<keyword evidence="3" id="KW-0968">Cytoplasmic vesicle</keyword>
<dbReference type="InterPro" id="IPR001194">
    <property type="entry name" value="cDENN_dom"/>
</dbReference>
<protein>
    <submittedName>
        <fullName evidence="6">DEN1A protein</fullName>
    </submittedName>
</protein>
<dbReference type="SMART" id="SM00801">
    <property type="entry name" value="dDENN"/>
    <property type="match status" value="1"/>
</dbReference>
<dbReference type="InterPro" id="IPR043153">
    <property type="entry name" value="DENN_C"/>
</dbReference>
<dbReference type="Pfam" id="PF03455">
    <property type="entry name" value="dDENN"/>
    <property type="match status" value="1"/>
</dbReference>
<evidence type="ECO:0000256" key="4">
    <source>
        <dbReference type="SAM" id="MobiDB-lite"/>
    </source>
</evidence>
<dbReference type="FunFam" id="3.30.450.200:FF:000003">
    <property type="entry name" value="DENN domain containing 1A"/>
    <property type="match status" value="1"/>
</dbReference>
<dbReference type="FunFam" id="3.40.50.11500:FF:000001">
    <property type="entry name" value="Putative DENN domain-containing protein 1A"/>
    <property type="match status" value="1"/>
</dbReference>
<dbReference type="Gene3D" id="3.40.50.11500">
    <property type="match status" value="1"/>
</dbReference>
<feature type="region of interest" description="Disordered" evidence="4">
    <location>
        <begin position="400"/>
        <end position="507"/>
    </location>
</feature>
<proteinExistence type="predicted"/>